<feature type="repeat" description="PPR" evidence="3">
    <location>
        <begin position="64"/>
        <end position="98"/>
    </location>
</feature>
<dbReference type="InterPro" id="IPR046848">
    <property type="entry name" value="E_motif"/>
</dbReference>
<dbReference type="FunFam" id="1.25.40.10:FF:000158">
    <property type="entry name" value="pentatricopeptide repeat-containing protein At2g33680"/>
    <property type="match status" value="1"/>
</dbReference>
<sequence length="698" mass="78909">MRALYSATKSSISLYYEATVNHCRAVKWGNMEDIYTANNIMVRYAKCGDLNAAHDVFDVMSHRDTVSWNSMISGYVNFGNVGTGWEILCDMKRHGFVVDGYTFGSMLKGVAWVGQLDIGEQLHSMIIKAGYQTNVFTGSAIIDMYSKCRRVDRAHVVFRRMPKRNAVSWNALIAGYVEEGDSETAFQLFFCMEDEGLKIDDGTIAPLLTLLDDPEFYDLTTQLHGKVMKHGLAWNNTLCNAITTSYSECGSLEDAERMFEGAVGIRDLVTWNSMLAAYLVHNEERLAFRLFLTMQEFGFEPDIYTHTSLISTCFEAAHWHLGKSLHGLVIKRGLERSTAISNSLIAMYIKSNGNSMEHATSLFGSLEWKDCVSWNSVLTGFSQYGLSEEALKFFRHMRFSNVAIDHYSFSAVLRSCSDLATLQLGQQVHVLAIKSGWYRNEHVASSLIFMYSKCGLIKDARKYFEDAPKNSSITWNSIIFGYAQHGQGKVALQLFDQMTEAKVKFDHITFVAVLTACSHIGLVEEGRHFLNSMKSDYGIPLRMEHYACGVDLFGRAGLLDEAKALLESMPFEPDATVLLTLLGACRYCGDVEFANQIASHLLQLEPYQHCTYVILSDMYGRFKRWDSKARLTKLMRERGVKKVPGWSWIEIRNEVHAFSAEDCSHSKSKEIYHILGGLMEEISLTNCIYDTNTFSVTW</sequence>
<gene>
    <name evidence="4" type="ORF">Nepgr_009139</name>
</gene>
<dbReference type="NCBIfam" id="TIGR00756">
    <property type="entry name" value="PPR"/>
    <property type="match status" value="5"/>
</dbReference>
<comment type="similarity">
    <text evidence="2">Belongs to the PPR family. PCMP-E subfamily.</text>
</comment>
<evidence type="ECO:0000256" key="1">
    <source>
        <dbReference type="ARBA" id="ARBA00022737"/>
    </source>
</evidence>
<dbReference type="AlphaFoldDB" id="A0AAD3SAU6"/>
<dbReference type="PANTHER" id="PTHR24015">
    <property type="entry name" value="OS07G0578800 PROTEIN-RELATED"/>
    <property type="match status" value="1"/>
</dbReference>
<name>A0AAD3SAU6_NEPGR</name>
<dbReference type="InterPro" id="IPR046960">
    <property type="entry name" value="PPR_At4g14850-like_plant"/>
</dbReference>
<dbReference type="Proteomes" id="UP001279734">
    <property type="component" value="Unassembled WGS sequence"/>
</dbReference>
<dbReference type="GO" id="GO:0099402">
    <property type="term" value="P:plant organ development"/>
    <property type="evidence" value="ECO:0007669"/>
    <property type="project" value="UniProtKB-ARBA"/>
</dbReference>
<reference evidence="4" key="1">
    <citation type="submission" date="2023-05" db="EMBL/GenBank/DDBJ databases">
        <title>Nepenthes gracilis genome sequencing.</title>
        <authorList>
            <person name="Fukushima K."/>
        </authorList>
    </citation>
    <scope>NUCLEOTIDE SEQUENCE</scope>
    <source>
        <strain evidence="4">SING2019-196</strain>
    </source>
</reference>
<evidence type="ECO:0000256" key="3">
    <source>
        <dbReference type="PROSITE-ProRule" id="PRU00708"/>
    </source>
</evidence>
<feature type="repeat" description="PPR" evidence="3">
    <location>
        <begin position="370"/>
        <end position="404"/>
    </location>
</feature>
<dbReference type="Gene3D" id="1.25.40.10">
    <property type="entry name" value="Tetratricopeptide repeat domain"/>
    <property type="match status" value="5"/>
</dbReference>
<dbReference type="InterPro" id="IPR011990">
    <property type="entry name" value="TPR-like_helical_dom_sf"/>
</dbReference>
<dbReference type="EMBL" id="BSYO01000007">
    <property type="protein sequence ID" value="GMH07299.1"/>
    <property type="molecule type" value="Genomic_DNA"/>
</dbReference>
<protein>
    <recommendedName>
        <fullName evidence="6">Pentatricopeptide repeat-containing protein</fullName>
    </recommendedName>
</protein>
<feature type="repeat" description="PPR" evidence="3">
    <location>
        <begin position="134"/>
        <end position="164"/>
    </location>
</feature>
<evidence type="ECO:0000313" key="4">
    <source>
        <dbReference type="EMBL" id="GMH07299.1"/>
    </source>
</evidence>
<accession>A0AAD3SAU6</accession>
<dbReference type="InterPro" id="IPR002885">
    <property type="entry name" value="PPR_rpt"/>
</dbReference>
<evidence type="ECO:0000313" key="5">
    <source>
        <dbReference type="Proteomes" id="UP001279734"/>
    </source>
</evidence>
<feature type="repeat" description="PPR" evidence="3">
    <location>
        <begin position="471"/>
        <end position="505"/>
    </location>
</feature>
<keyword evidence="1" id="KW-0677">Repeat</keyword>
<comment type="caution">
    <text evidence="4">The sequence shown here is derived from an EMBL/GenBank/DDBJ whole genome shotgun (WGS) entry which is preliminary data.</text>
</comment>
<dbReference type="Pfam" id="PF20431">
    <property type="entry name" value="E_motif"/>
    <property type="match status" value="1"/>
</dbReference>
<dbReference type="GO" id="GO:0005739">
    <property type="term" value="C:mitochondrion"/>
    <property type="evidence" value="ECO:0007669"/>
    <property type="project" value="UniProtKB-ARBA"/>
</dbReference>
<keyword evidence="5" id="KW-1185">Reference proteome</keyword>
<proteinExistence type="inferred from homology"/>
<dbReference type="Pfam" id="PF13041">
    <property type="entry name" value="PPR_2"/>
    <property type="match status" value="5"/>
</dbReference>
<dbReference type="GO" id="GO:0009451">
    <property type="term" value="P:RNA modification"/>
    <property type="evidence" value="ECO:0007669"/>
    <property type="project" value="InterPro"/>
</dbReference>
<feature type="repeat" description="PPR" evidence="3">
    <location>
        <begin position="267"/>
        <end position="301"/>
    </location>
</feature>
<evidence type="ECO:0000256" key="2">
    <source>
        <dbReference type="ARBA" id="ARBA00061659"/>
    </source>
</evidence>
<dbReference type="FunFam" id="1.25.40.10:FF:000205">
    <property type="entry name" value="Pentatricopeptide repeat-containing protein, mitochondrial"/>
    <property type="match status" value="1"/>
</dbReference>
<dbReference type="PANTHER" id="PTHR24015:SF1752">
    <property type="entry name" value="OS08G0375800 PROTEIN"/>
    <property type="match status" value="1"/>
</dbReference>
<organism evidence="4 5">
    <name type="scientific">Nepenthes gracilis</name>
    <name type="common">Slender pitcher plant</name>
    <dbReference type="NCBI Taxonomy" id="150966"/>
    <lineage>
        <taxon>Eukaryota</taxon>
        <taxon>Viridiplantae</taxon>
        <taxon>Streptophyta</taxon>
        <taxon>Embryophyta</taxon>
        <taxon>Tracheophyta</taxon>
        <taxon>Spermatophyta</taxon>
        <taxon>Magnoliopsida</taxon>
        <taxon>eudicotyledons</taxon>
        <taxon>Gunneridae</taxon>
        <taxon>Pentapetalae</taxon>
        <taxon>Caryophyllales</taxon>
        <taxon>Nepenthaceae</taxon>
        <taxon>Nepenthes</taxon>
    </lineage>
</organism>
<dbReference type="Pfam" id="PF01535">
    <property type="entry name" value="PPR"/>
    <property type="match status" value="4"/>
</dbReference>
<dbReference type="FunFam" id="1.25.40.10:FF:001386">
    <property type="entry name" value="Pentatricopeptide repeat-containing protein At3g26782, mitochondrial"/>
    <property type="match status" value="1"/>
</dbReference>
<evidence type="ECO:0008006" key="6">
    <source>
        <dbReference type="Google" id="ProtNLM"/>
    </source>
</evidence>
<dbReference type="GO" id="GO:0003723">
    <property type="term" value="F:RNA binding"/>
    <property type="evidence" value="ECO:0007669"/>
    <property type="project" value="InterPro"/>
</dbReference>
<dbReference type="PROSITE" id="PS51375">
    <property type="entry name" value="PPR"/>
    <property type="match status" value="6"/>
</dbReference>
<feature type="repeat" description="PPR" evidence="3">
    <location>
        <begin position="165"/>
        <end position="199"/>
    </location>
</feature>